<dbReference type="PANTHER" id="PTHR30572:SF4">
    <property type="entry name" value="ABC TRANSPORTER PERMEASE YTRF"/>
    <property type="match status" value="1"/>
</dbReference>
<evidence type="ECO:0000256" key="1">
    <source>
        <dbReference type="SAM" id="Phobius"/>
    </source>
</evidence>
<reference evidence="2 3" key="1">
    <citation type="submission" date="2024-09" db="EMBL/GenBank/DDBJ databases">
        <authorList>
            <person name="Pan X."/>
        </authorList>
    </citation>
    <scope>NUCLEOTIDE SEQUENCE [LARGE SCALE GENOMIC DNA]</scope>
    <source>
        <strain evidence="2 3">B2969</strain>
    </source>
</reference>
<feature type="transmembrane region" description="Helical" evidence="1">
    <location>
        <begin position="757"/>
        <end position="784"/>
    </location>
</feature>
<keyword evidence="1" id="KW-0472">Membrane</keyword>
<dbReference type="PANTHER" id="PTHR30572">
    <property type="entry name" value="MEMBRANE COMPONENT OF TRANSPORTER-RELATED"/>
    <property type="match status" value="1"/>
</dbReference>
<keyword evidence="1" id="KW-1133">Transmembrane helix</keyword>
<organism evidence="2 3">
    <name type="scientific">Microbacterium alkaliflavum</name>
    <dbReference type="NCBI Taxonomy" id="3248839"/>
    <lineage>
        <taxon>Bacteria</taxon>
        <taxon>Bacillati</taxon>
        <taxon>Actinomycetota</taxon>
        <taxon>Actinomycetes</taxon>
        <taxon>Micrococcales</taxon>
        <taxon>Microbacteriaceae</taxon>
        <taxon>Microbacterium</taxon>
    </lineage>
</organism>
<keyword evidence="1" id="KW-0812">Transmembrane</keyword>
<accession>A0ABW7Q9Q0</accession>
<evidence type="ECO:0000313" key="2">
    <source>
        <dbReference type="EMBL" id="MFH8251607.1"/>
    </source>
</evidence>
<feature type="transmembrane region" description="Helical" evidence="1">
    <location>
        <begin position="855"/>
        <end position="881"/>
    </location>
</feature>
<feature type="transmembrane region" description="Helical" evidence="1">
    <location>
        <begin position="407"/>
        <end position="428"/>
    </location>
</feature>
<name>A0ABW7Q9Q0_9MICO</name>
<dbReference type="Proteomes" id="UP001610861">
    <property type="component" value="Unassembled WGS sequence"/>
</dbReference>
<dbReference type="EMBL" id="JBIQWL010000005">
    <property type="protein sequence ID" value="MFH8251607.1"/>
    <property type="molecule type" value="Genomic_DNA"/>
</dbReference>
<evidence type="ECO:0000313" key="3">
    <source>
        <dbReference type="Proteomes" id="UP001610861"/>
    </source>
</evidence>
<protein>
    <recommendedName>
        <fullName evidence="4">FtsX-like permease family protein</fullName>
    </recommendedName>
</protein>
<dbReference type="InterPro" id="IPR050250">
    <property type="entry name" value="Macrolide_Exporter_MacB"/>
</dbReference>
<feature type="transmembrane region" description="Helical" evidence="1">
    <location>
        <begin position="476"/>
        <end position="503"/>
    </location>
</feature>
<comment type="caution">
    <text evidence="2">The sequence shown here is derived from an EMBL/GenBank/DDBJ whole genome shotgun (WGS) entry which is preliminary data.</text>
</comment>
<sequence length="897" mass="90487">MRVRSARLALASLVTAPVVSAFVVAFIALTAFAGAAAPALLHAAQTATVRSALDTVPLLTRDLSGATRGVPRPGPGASPAAAALDDARRASWGAALDAVAQTVAGFRAPLRDVLGTPSVVVVSDPVASVPAQPKRLNRVTVTFDPSYGDRIEVVEGRLPESHDEGGVVEVVLSHEAAETLDWPIGEVRDIAFSADAAARLELVGLYKATDDADPYWTHVPTGARPAAVTGPLGDVTEYATVYAAPEAIGVALDQPDWFATQAWLPLDLERVDGATAGELAQQLRASSGVQVPIEVVLESRYPLGLSLGSSAARAIEDAIGRVDAMTGTIAFVVVGPFVVAVVVLALAARLVATRRVRTVRLAAARGASSGLLGGLLAAEGLLLGVVGAAVGVTAAAVLVGFEGAASLLIPVVVALTPVAALPWISLSLARRHARQDLGVVPRGAALRRAAIEIAILVVAALLTVVAVTGGTGVDPALLVLPLALSAAACVLALRLLPLLLAAVESRASRTRGLVPLVGPARGRRDASVRAAPVLAVVLGVAVVLFSVAFWATETEGVATAARVKAGADLRLEAPYLSDAQLDQLRDLGGIAQAAELSEGSRVELEAGAETIRATVYITDVHDLAAVQGASGFTAIPTPEGLAAGGDAIPAVASPALTAALGGGGATLEGRPVDIVATAPAVARPGPAETWLLVDDSVTDRLGAVSEGPGAVLFALDPRADPEAVSAAVLAVAGPGARVSTPQTNAAALEADPALRTVYLTLAASALGVAILLALAIGMTLVLGAPGRARLMALLAALGYPRRRDVPLVLWEVGPALLVALPFGVAVGFALAQFALPQLGTSAFLGGALEPAVRMGGWMPVAVVAGFTVFCALAVFLAAGAASRMTASSAVRSGDEEG</sequence>
<feature type="transmembrane region" description="Helical" evidence="1">
    <location>
        <begin position="449"/>
        <end position="470"/>
    </location>
</feature>
<evidence type="ECO:0008006" key="4">
    <source>
        <dbReference type="Google" id="ProtNLM"/>
    </source>
</evidence>
<feature type="transmembrane region" description="Helical" evidence="1">
    <location>
        <begin position="329"/>
        <end position="351"/>
    </location>
</feature>
<feature type="transmembrane region" description="Helical" evidence="1">
    <location>
        <begin position="530"/>
        <end position="551"/>
    </location>
</feature>
<keyword evidence="3" id="KW-1185">Reference proteome</keyword>
<feature type="transmembrane region" description="Helical" evidence="1">
    <location>
        <begin position="805"/>
        <end position="835"/>
    </location>
</feature>
<dbReference type="RefSeq" id="WP_397557061.1">
    <property type="nucleotide sequence ID" value="NZ_JBIQWL010000005.1"/>
</dbReference>
<proteinExistence type="predicted"/>
<gene>
    <name evidence="2" type="ORF">ACH3VR_14660</name>
</gene>
<feature type="transmembrane region" description="Helical" evidence="1">
    <location>
        <begin position="371"/>
        <end position="401"/>
    </location>
</feature>